<organism evidence="13 14">
    <name type="scientific">Candidatus Sulfomarinibacter kjeldsenii</name>
    <dbReference type="NCBI Taxonomy" id="2885994"/>
    <lineage>
        <taxon>Bacteria</taxon>
        <taxon>Pseudomonadati</taxon>
        <taxon>Acidobacteriota</taxon>
        <taxon>Thermoanaerobaculia</taxon>
        <taxon>Thermoanaerobaculales</taxon>
        <taxon>Candidatus Sulfomarinibacteraceae</taxon>
        <taxon>Candidatus Sulfomarinibacter</taxon>
    </lineage>
</organism>
<dbReference type="PIRSF" id="PIRSF001535">
    <property type="entry name" value="ProRS_1"/>
    <property type="match status" value="1"/>
</dbReference>
<dbReference type="Gene3D" id="3.90.960.10">
    <property type="entry name" value="YbaK/aminoacyl-tRNA synthetase-associated domain"/>
    <property type="match status" value="1"/>
</dbReference>
<dbReference type="Pfam" id="PF04073">
    <property type="entry name" value="tRNA_edit"/>
    <property type="match status" value="1"/>
</dbReference>
<dbReference type="CDD" id="cd00779">
    <property type="entry name" value="ProRS_core_prok"/>
    <property type="match status" value="1"/>
</dbReference>
<keyword evidence="8 10" id="KW-0030">Aminoacyl-tRNA synthetase</keyword>
<feature type="compositionally biased region" description="Basic and acidic residues" evidence="11">
    <location>
        <begin position="248"/>
        <end position="258"/>
    </location>
</feature>
<dbReference type="FunFam" id="3.30.930.10:FF:000042">
    <property type="entry name" value="probable proline--tRNA ligase, mitochondrial"/>
    <property type="match status" value="1"/>
</dbReference>
<name>A0A8J6Y9Q6_9BACT</name>
<dbReference type="InterPro" id="IPR045864">
    <property type="entry name" value="aa-tRNA-synth_II/BPL/LPL"/>
</dbReference>
<dbReference type="Gene3D" id="3.30.930.10">
    <property type="entry name" value="Bira Bifunctional Protein, Domain 2"/>
    <property type="match status" value="2"/>
</dbReference>
<dbReference type="InterPro" id="IPR033730">
    <property type="entry name" value="ProRS_core_prok"/>
</dbReference>
<evidence type="ECO:0000256" key="6">
    <source>
        <dbReference type="ARBA" id="ARBA00022840"/>
    </source>
</evidence>
<dbReference type="GO" id="GO:0006433">
    <property type="term" value="P:prolyl-tRNA aminoacylation"/>
    <property type="evidence" value="ECO:0007669"/>
    <property type="project" value="UniProtKB-UniRule"/>
</dbReference>
<keyword evidence="4 10" id="KW-0436">Ligase</keyword>
<feature type="region of interest" description="Disordered" evidence="11">
    <location>
        <begin position="238"/>
        <end position="258"/>
    </location>
</feature>
<keyword evidence="5 10" id="KW-0547">Nucleotide-binding</keyword>
<dbReference type="EMBL" id="JACXWA010000010">
    <property type="protein sequence ID" value="MBD3869860.1"/>
    <property type="molecule type" value="Genomic_DNA"/>
</dbReference>
<keyword evidence="7 10" id="KW-0648">Protein biosynthesis</keyword>
<dbReference type="EC" id="6.1.1.15" evidence="10"/>
<dbReference type="SUPFAM" id="SSF52954">
    <property type="entry name" value="Class II aaRS ABD-related"/>
    <property type="match status" value="1"/>
</dbReference>
<comment type="subcellular location">
    <subcellularLocation>
        <location evidence="1 10">Cytoplasm</location>
    </subcellularLocation>
</comment>
<dbReference type="PANTHER" id="PTHR42753">
    <property type="entry name" value="MITOCHONDRIAL RIBOSOME PROTEIN L39/PROLYL-TRNA LIGASE FAMILY MEMBER"/>
    <property type="match status" value="1"/>
</dbReference>
<dbReference type="NCBIfam" id="TIGR00409">
    <property type="entry name" value="proS_fam_II"/>
    <property type="match status" value="1"/>
</dbReference>
<dbReference type="InterPro" id="IPR006195">
    <property type="entry name" value="aa-tRNA-synth_II"/>
</dbReference>
<dbReference type="InterPro" id="IPR044140">
    <property type="entry name" value="ProRS_anticodon_short"/>
</dbReference>
<evidence type="ECO:0000256" key="7">
    <source>
        <dbReference type="ARBA" id="ARBA00022917"/>
    </source>
</evidence>
<dbReference type="InterPro" id="IPR002314">
    <property type="entry name" value="aa-tRNA-synt_IIb"/>
</dbReference>
<dbReference type="InterPro" id="IPR007214">
    <property type="entry name" value="YbaK/aa-tRNA-synth-assoc-dom"/>
</dbReference>
<sequence length="574" mass="63358">MRWTQTFIHTLRQDPSDAEVVSHRLMTRAALISKVAAGIYNYLPLGLRSMSKLQAIIREEMERAGSAELAMPAIQPAELWQESGRWFEYGPELLRMNDRHERDFCFGPTHEEVITDMVRRTVTSYRQLPVNLFQIQTKFRDEIRPRFGLMRGREFVMKDAYTFHADAEDLDKAYRAMEKAYCRIFERCGLGYTQVEADTGNIGGSESHEFMVLADTGEDAILSCPDCHYGANVEKAEAGPVPSAPDWPLDRSDRPKSVHTPEMRTVEEVATFLGISPAHLIKTLIFETDEDFVAVLIRGDLEVNEIKLKNELGCTHLQLASEAKIEEITGGSQGFSGPVGLEGVRIVSDPSVMALEVAATGANAADAHLIGVEPGRDFEPSMVVEIRLATAGDPCPSCGKDLVEKRGIEVGHIFKLGTKYSEKMDCRFQDADGNDQPMIMGCYGLGVGRTVAAAVEQNHDDKGIIWPLPLAPFEVVLVVLNADKPAVVEAADSLYVQLIEAGIDVLFDDRPERPGVKFNDMDLIGFPVRVVLGGRGLEAGEVEVSLRSDGEKRATPIAQMVPAVQALLVQLRSQ</sequence>
<dbReference type="Gene3D" id="3.40.50.800">
    <property type="entry name" value="Anticodon-binding domain"/>
    <property type="match status" value="1"/>
</dbReference>
<dbReference type="PRINTS" id="PR01046">
    <property type="entry name" value="TRNASYNTHPRO"/>
</dbReference>
<evidence type="ECO:0000259" key="12">
    <source>
        <dbReference type="PROSITE" id="PS50862"/>
    </source>
</evidence>
<dbReference type="InterPro" id="IPR004154">
    <property type="entry name" value="Anticodon-bd"/>
</dbReference>
<comment type="catalytic activity">
    <reaction evidence="9 10">
        <text>tRNA(Pro) + L-proline + ATP = L-prolyl-tRNA(Pro) + AMP + diphosphate</text>
        <dbReference type="Rhea" id="RHEA:14305"/>
        <dbReference type="Rhea" id="RHEA-COMP:9700"/>
        <dbReference type="Rhea" id="RHEA-COMP:9702"/>
        <dbReference type="ChEBI" id="CHEBI:30616"/>
        <dbReference type="ChEBI" id="CHEBI:33019"/>
        <dbReference type="ChEBI" id="CHEBI:60039"/>
        <dbReference type="ChEBI" id="CHEBI:78442"/>
        <dbReference type="ChEBI" id="CHEBI:78532"/>
        <dbReference type="ChEBI" id="CHEBI:456215"/>
        <dbReference type="EC" id="6.1.1.15"/>
    </reaction>
</comment>
<dbReference type="GO" id="GO:0002161">
    <property type="term" value="F:aminoacyl-tRNA deacylase activity"/>
    <property type="evidence" value="ECO:0007669"/>
    <property type="project" value="InterPro"/>
</dbReference>
<keyword evidence="6 10" id="KW-0067">ATP-binding</keyword>
<evidence type="ECO:0000256" key="1">
    <source>
        <dbReference type="ARBA" id="ARBA00004496"/>
    </source>
</evidence>
<evidence type="ECO:0000256" key="2">
    <source>
        <dbReference type="ARBA" id="ARBA00011738"/>
    </source>
</evidence>
<dbReference type="InterPro" id="IPR002316">
    <property type="entry name" value="Pro-tRNA-ligase_IIa"/>
</dbReference>
<dbReference type="GO" id="GO:0004827">
    <property type="term" value="F:proline-tRNA ligase activity"/>
    <property type="evidence" value="ECO:0007669"/>
    <property type="project" value="UniProtKB-UniRule"/>
</dbReference>
<dbReference type="HAMAP" id="MF_01569">
    <property type="entry name" value="Pro_tRNA_synth_type1"/>
    <property type="match status" value="1"/>
</dbReference>
<dbReference type="SUPFAM" id="SSF55681">
    <property type="entry name" value="Class II aaRS and biotin synthetases"/>
    <property type="match status" value="1"/>
</dbReference>
<gene>
    <name evidence="10" type="primary">proS</name>
    <name evidence="13" type="ORF">IFJ97_00705</name>
</gene>
<dbReference type="CDD" id="cd04334">
    <property type="entry name" value="ProRS-INS"/>
    <property type="match status" value="1"/>
</dbReference>
<evidence type="ECO:0000256" key="9">
    <source>
        <dbReference type="ARBA" id="ARBA00047671"/>
    </source>
</evidence>
<evidence type="ECO:0000256" key="5">
    <source>
        <dbReference type="ARBA" id="ARBA00022741"/>
    </source>
</evidence>
<evidence type="ECO:0000256" key="4">
    <source>
        <dbReference type="ARBA" id="ARBA00022598"/>
    </source>
</evidence>
<dbReference type="PROSITE" id="PS50862">
    <property type="entry name" value="AA_TRNA_LIGASE_II"/>
    <property type="match status" value="1"/>
</dbReference>
<dbReference type="Pfam" id="PF00587">
    <property type="entry name" value="tRNA-synt_2b"/>
    <property type="match status" value="1"/>
</dbReference>
<dbReference type="InterPro" id="IPR036754">
    <property type="entry name" value="YbaK/aa-tRNA-synt-asso_dom_sf"/>
</dbReference>
<dbReference type="InterPro" id="IPR050062">
    <property type="entry name" value="Pro-tRNA_synthetase"/>
</dbReference>
<dbReference type="CDD" id="cd00861">
    <property type="entry name" value="ProRS_anticodon_short"/>
    <property type="match status" value="1"/>
</dbReference>
<dbReference type="InterPro" id="IPR036621">
    <property type="entry name" value="Anticodon-bd_dom_sf"/>
</dbReference>
<evidence type="ECO:0000256" key="10">
    <source>
        <dbReference type="HAMAP-Rule" id="MF_01569"/>
    </source>
</evidence>
<dbReference type="AlphaFoldDB" id="A0A8J6Y9Q6"/>
<protein>
    <recommendedName>
        <fullName evidence="10">Proline--tRNA ligase</fullName>
        <ecNumber evidence="10">6.1.1.15</ecNumber>
    </recommendedName>
    <alternativeName>
        <fullName evidence="10">Prolyl-tRNA synthetase</fullName>
        <shortName evidence="10">ProRS</shortName>
    </alternativeName>
</protein>
<comment type="domain">
    <text evidence="10">Consists of three domains: the N-terminal catalytic domain, the editing domain and the C-terminal anticodon-binding domain.</text>
</comment>
<dbReference type="GO" id="GO:0005524">
    <property type="term" value="F:ATP binding"/>
    <property type="evidence" value="ECO:0007669"/>
    <property type="project" value="UniProtKB-UniRule"/>
</dbReference>
<dbReference type="InterPro" id="IPR004500">
    <property type="entry name" value="Pro-tRNA-synth_IIa_bac-type"/>
</dbReference>
<proteinExistence type="inferred from homology"/>
<evidence type="ECO:0000256" key="3">
    <source>
        <dbReference type="ARBA" id="ARBA00022490"/>
    </source>
</evidence>
<reference evidence="13 14" key="1">
    <citation type="submission" date="2020-08" db="EMBL/GenBank/DDBJ databases">
        <title>Acidobacteriota in marine sediments use diverse sulfur dissimilation pathways.</title>
        <authorList>
            <person name="Wasmund K."/>
        </authorList>
    </citation>
    <scope>NUCLEOTIDE SEQUENCE [LARGE SCALE GENOMIC DNA]</scope>
    <source>
        <strain evidence="13">MAG AM3-A</strain>
    </source>
</reference>
<evidence type="ECO:0000256" key="8">
    <source>
        <dbReference type="ARBA" id="ARBA00023146"/>
    </source>
</evidence>
<comment type="function">
    <text evidence="10">Catalyzes the attachment of proline to tRNA(Pro) in a two-step reaction: proline is first activated by ATP to form Pro-AMP and then transferred to the acceptor end of tRNA(Pro). As ProRS can inadvertently accommodate and process non-cognate amino acids such as alanine and cysteine, to avoid such errors it has two additional distinct editing activities against alanine. One activity is designated as 'pretransfer' editing and involves the tRNA(Pro)-independent hydrolysis of activated Ala-AMP. The other activity is designated 'posttransfer' editing and involves deacylation of mischarged Ala-tRNA(Pro). The misacylated Cys-tRNA(Pro) is not edited by ProRS.</text>
</comment>
<evidence type="ECO:0000313" key="13">
    <source>
        <dbReference type="EMBL" id="MBD3869860.1"/>
    </source>
</evidence>
<comment type="similarity">
    <text evidence="10">Belongs to the class-II aminoacyl-tRNA synthetase family. ProS type 1 subfamily.</text>
</comment>
<keyword evidence="3 10" id="KW-0963">Cytoplasm</keyword>
<comment type="subunit">
    <text evidence="2 10">Homodimer.</text>
</comment>
<accession>A0A8J6Y9Q6</accession>
<dbReference type="InterPro" id="IPR023717">
    <property type="entry name" value="Pro-tRNA-Synthase_IIa_type1"/>
</dbReference>
<dbReference type="GO" id="GO:0005829">
    <property type="term" value="C:cytosol"/>
    <property type="evidence" value="ECO:0007669"/>
    <property type="project" value="TreeGrafter"/>
</dbReference>
<dbReference type="NCBIfam" id="NF006625">
    <property type="entry name" value="PRK09194.1"/>
    <property type="match status" value="1"/>
</dbReference>
<dbReference type="SUPFAM" id="SSF55826">
    <property type="entry name" value="YbaK/ProRS associated domain"/>
    <property type="match status" value="1"/>
</dbReference>
<dbReference type="PANTHER" id="PTHR42753:SF2">
    <property type="entry name" value="PROLINE--TRNA LIGASE"/>
    <property type="match status" value="1"/>
</dbReference>
<dbReference type="Pfam" id="PF03129">
    <property type="entry name" value="HGTP_anticodon"/>
    <property type="match status" value="1"/>
</dbReference>
<comment type="caution">
    <text evidence="13">The sequence shown here is derived from an EMBL/GenBank/DDBJ whole genome shotgun (WGS) entry which is preliminary data.</text>
</comment>
<dbReference type="Proteomes" id="UP000598633">
    <property type="component" value="Unassembled WGS sequence"/>
</dbReference>
<evidence type="ECO:0000313" key="14">
    <source>
        <dbReference type="Proteomes" id="UP000598633"/>
    </source>
</evidence>
<feature type="domain" description="Aminoacyl-transfer RNA synthetases class-II family profile" evidence="12">
    <location>
        <begin position="38"/>
        <end position="467"/>
    </location>
</feature>
<evidence type="ECO:0000256" key="11">
    <source>
        <dbReference type="SAM" id="MobiDB-lite"/>
    </source>
</evidence>